<proteinExistence type="predicted"/>
<dbReference type="Pfam" id="PF07963">
    <property type="entry name" value="N_methyl"/>
    <property type="match status" value="1"/>
</dbReference>
<dbReference type="Gene3D" id="3.30.700.10">
    <property type="entry name" value="Glycoprotein, Type 4 Pilin"/>
    <property type="match status" value="1"/>
</dbReference>
<keyword evidence="1" id="KW-0812">Transmembrane</keyword>
<name>A0ABQ4NUG8_SHECO</name>
<keyword evidence="1" id="KW-1133">Transmembrane helix</keyword>
<dbReference type="PANTHER" id="PTHR30093">
    <property type="entry name" value="GENERAL SECRETION PATHWAY PROTEIN G"/>
    <property type="match status" value="1"/>
</dbReference>
<reference evidence="2 3" key="1">
    <citation type="submission" date="2021-05" db="EMBL/GenBank/DDBJ databases">
        <title>Molecular characterization for Shewanella algae harboring chromosomal blaOXA-55-like strains isolated from clinical and environment sample.</title>
        <authorList>
            <person name="Ohama Y."/>
            <person name="Aoki K."/>
            <person name="Harada S."/>
            <person name="Moriya K."/>
            <person name="Ishii Y."/>
            <person name="Tateda K."/>
        </authorList>
    </citation>
    <scope>NUCLEOTIDE SEQUENCE [LARGE SCALE GENOMIC DNA]</scope>
    <source>
        <strain evidence="2 3">MBTL60-118</strain>
    </source>
</reference>
<organism evidence="2 3">
    <name type="scientific">Shewanella colwelliana</name>
    <name type="common">Alteromonas colwelliana</name>
    <dbReference type="NCBI Taxonomy" id="23"/>
    <lineage>
        <taxon>Bacteria</taxon>
        <taxon>Pseudomonadati</taxon>
        <taxon>Pseudomonadota</taxon>
        <taxon>Gammaproteobacteria</taxon>
        <taxon>Alteromonadales</taxon>
        <taxon>Shewanellaceae</taxon>
        <taxon>Shewanella</taxon>
    </lineage>
</organism>
<keyword evidence="1" id="KW-0472">Membrane</keyword>
<dbReference type="PANTHER" id="PTHR30093:SF7">
    <property type="entry name" value="MSHA MAJOR PILIN SUBUNIT MSHA"/>
    <property type="match status" value="1"/>
</dbReference>
<dbReference type="NCBIfam" id="TIGR02532">
    <property type="entry name" value="IV_pilin_GFxxxE"/>
    <property type="match status" value="1"/>
</dbReference>
<protein>
    <submittedName>
        <fullName evidence="2">PilD processed protein</fullName>
    </submittedName>
</protein>
<comment type="caution">
    <text evidence="2">The sequence shown here is derived from an EMBL/GenBank/DDBJ whole genome shotgun (WGS) entry which is preliminary data.</text>
</comment>
<accession>A0ABQ4NUG8</accession>
<keyword evidence="3" id="KW-1185">Reference proteome</keyword>
<dbReference type="InterPro" id="IPR045584">
    <property type="entry name" value="Pilin-like"/>
</dbReference>
<feature type="transmembrane region" description="Helical" evidence="1">
    <location>
        <begin position="21"/>
        <end position="43"/>
    </location>
</feature>
<dbReference type="InterPro" id="IPR012902">
    <property type="entry name" value="N_methyl_site"/>
</dbReference>
<dbReference type="Proteomes" id="UP000773469">
    <property type="component" value="Unassembled WGS sequence"/>
</dbReference>
<gene>
    <name evidence="2" type="ORF">TUM3794_01520</name>
</gene>
<dbReference type="SUPFAM" id="SSF54523">
    <property type="entry name" value="Pili subunits"/>
    <property type="match status" value="1"/>
</dbReference>
<evidence type="ECO:0000313" key="2">
    <source>
        <dbReference type="EMBL" id="GIU34752.1"/>
    </source>
</evidence>
<dbReference type="RefSeq" id="WP_281179915.1">
    <property type="nucleotide sequence ID" value="NZ_BPEU01000001.1"/>
</dbReference>
<evidence type="ECO:0000256" key="1">
    <source>
        <dbReference type="SAM" id="Phobius"/>
    </source>
</evidence>
<sequence length="200" mass="21698">MYIFVSDVGSMALYKRNGFTLIELVVVIVILAILAIVALPRFINLGQDAHDSVAKSAFGSFSTAASLYHSCWLTAGAVGAVTDLACFGEGDIDSTVTGFPLGRDTQGSGSNGQQLQGDFCRQLWQGLLDNDDFKLARHEDASFGGDTDIIYWYSGGLVSDPGTRCYFNYIADDRTKGAKNWQLSYYPYTGKTIISRVTLG</sequence>
<evidence type="ECO:0000313" key="3">
    <source>
        <dbReference type="Proteomes" id="UP000773469"/>
    </source>
</evidence>
<dbReference type="EMBL" id="BPEU01000001">
    <property type="protein sequence ID" value="GIU34752.1"/>
    <property type="molecule type" value="Genomic_DNA"/>
</dbReference>